<dbReference type="CTD" id="259520"/>
<accession>Q8MNU3</accession>
<sequence length="116" mass="13480">MITSKNLATPAQVRLVYAVLKVSKNTFQKNSKNVCCMHVFTVFNYLETLVSTFRDFYFWKILNFLLGHFSAKVSKRHNFAEIVLEAIIVSFLPSKNYYGMSVSPRLNLKLFLVILY</sequence>
<evidence type="ECO:0000313" key="3">
    <source>
        <dbReference type="WormBase" id="C50C3.12"/>
    </source>
</evidence>
<protein>
    <submittedName>
        <fullName evidence="1">Uncharacterized protein</fullName>
    </submittedName>
</protein>
<proteinExistence type="predicted"/>
<dbReference type="HOGENOM" id="CLU_2099055_0_0_1"/>
<dbReference type="UCSC" id="C50C3.12">
    <property type="organism name" value="c. elegans"/>
</dbReference>
<name>Q8MNU3_CAEEL</name>
<reference evidence="1 2" key="1">
    <citation type="journal article" date="1998" name="Science">
        <title>Genome sequence of the nematode C. elegans: a platform for investigating biology.</title>
        <authorList>
            <consortium name="The C. elegans sequencing consortium"/>
            <person name="Sulson J.E."/>
            <person name="Waterston R."/>
        </authorList>
    </citation>
    <scope>NUCLEOTIDE SEQUENCE [LARGE SCALE GENOMIC DNA]</scope>
    <source>
        <strain evidence="1 2">Bristol N2</strain>
    </source>
</reference>
<dbReference type="Proteomes" id="UP000001940">
    <property type="component" value="Chromosome III"/>
</dbReference>
<dbReference type="InParanoid" id="Q8MNU3"/>
<evidence type="ECO:0000313" key="1">
    <source>
        <dbReference type="EMBL" id="CCD66127.1"/>
    </source>
</evidence>
<keyword evidence="2" id="KW-1185">Reference proteome</keyword>
<dbReference type="KEGG" id="cel:CELE_C50C3.12"/>
<gene>
    <name evidence="1 3" type="ORF">C50C3.12</name>
    <name evidence="1" type="ORF">CELE_C50C3.12</name>
</gene>
<dbReference type="WormBase" id="C50C3.12">
    <property type="protein sequence ID" value="CE30635"/>
    <property type="gene ID" value="WBGene00016804"/>
</dbReference>
<evidence type="ECO:0000313" key="2">
    <source>
        <dbReference type="Proteomes" id="UP000001940"/>
    </source>
</evidence>
<dbReference type="GeneID" id="259520"/>
<dbReference type="EMBL" id="BX284603">
    <property type="protein sequence ID" value="CCD66127.1"/>
    <property type="molecule type" value="Genomic_DNA"/>
</dbReference>
<dbReference type="AlphaFoldDB" id="Q8MNU3"/>
<dbReference type="RefSeq" id="NP_741247.1">
    <property type="nucleotide sequence ID" value="NM_171209.5"/>
</dbReference>
<dbReference type="AGR" id="WB:WBGene00016804"/>
<dbReference type="PaxDb" id="6239-C50C3.12"/>
<organism evidence="1 2">
    <name type="scientific">Caenorhabditis elegans</name>
    <dbReference type="NCBI Taxonomy" id="6239"/>
    <lineage>
        <taxon>Eukaryota</taxon>
        <taxon>Metazoa</taxon>
        <taxon>Ecdysozoa</taxon>
        <taxon>Nematoda</taxon>
        <taxon>Chromadorea</taxon>
        <taxon>Rhabditida</taxon>
        <taxon>Rhabditina</taxon>
        <taxon>Rhabditomorpha</taxon>
        <taxon>Rhabditoidea</taxon>
        <taxon>Rhabditidae</taxon>
        <taxon>Peloderinae</taxon>
        <taxon>Caenorhabditis</taxon>
    </lineage>
</organism>